<gene>
    <name evidence="1" type="ORF">ORV05_01265</name>
</gene>
<keyword evidence="2" id="KW-1185">Reference proteome</keyword>
<dbReference type="RefSeq" id="WP_268756618.1">
    <property type="nucleotide sequence ID" value="NZ_CP113836.1"/>
</dbReference>
<accession>A0ABY7B2F2</accession>
<proteinExistence type="predicted"/>
<dbReference type="Proteomes" id="UP001163203">
    <property type="component" value="Chromosome"/>
</dbReference>
<dbReference type="EMBL" id="CP113836">
    <property type="protein sequence ID" value="WAL66482.1"/>
    <property type="molecule type" value="Genomic_DNA"/>
</dbReference>
<protein>
    <submittedName>
        <fullName evidence="1">Uncharacterized protein</fullName>
    </submittedName>
</protein>
<evidence type="ECO:0000313" key="1">
    <source>
        <dbReference type="EMBL" id="WAL66482.1"/>
    </source>
</evidence>
<sequence>MSYDLAVWEGDRPASDKAAADVFRLLCERHIESGSQEPPSDRIRAFALALLDRYPDISEQDGEDSPWSTAPLMSEAVGPLMYFPMVWSRCEEVSAWASQLATEHGLVCYDPQLDRLRP</sequence>
<reference evidence="1" key="1">
    <citation type="submission" date="2022-11" db="EMBL/GenBank/DDBJ databases">
        <authorList>
            <person name="Mo P."/>
        </authorList>
    </citation>
    <scope>NUCLEOTIDE SEQUENCE</scope>
    <source>
        <strain evidence="1">HUAS 11-8</strain>
    </source>
</reference>
<name>A0ABY7B2F2_9PSEU</name>
<evidence type="ECO:0000313" key="2">
    <source>
        <dbReference type="Proteomes" id="UP001163203"/>
    </source>
</evidence>
<organism evidence="1 2">
    <name type="scientific">Amycolatopsis cynarae</name>
    <dbReference type="NCBI Taxonomy" id="2995223"/>
    <lineage>
        <taxon>Bacteria</taxon>
        <taxon>Bacillati</taxon>
        <taxon>Actinomycetota</taxon>
        <taxon>Actinomycetes</taxon>
        <taxon>Pseudonocardiales</taxon>
        <taxon>Pseudonocardiaceae</taxon>
        <taxon>Amycolatopsis</taxon>
    </lineage>
</organism>